<keyword evidence="8 12" id="KW-0443">Lipid metabolism</keyword>
<keyword evidence="4 12" id="KW-0808">Transferase</keyword>
<dbReference type="GO" id="GO:0032049">
    <property type="term" value="P:cardiolipin biosynthetic process"/>
    <property type="evidence" value="ECO:0007669"/>
    <property type="project" value="UniProtKB-UniRule"/>
</dbReference>
<feature type="active site" evidence="12">
    <location>
        <position position="418"/>
    </location>
</feature>
<dbReference type="Proteomes" id="UP000236893">
    <property type="component" value="Unassembled WGS sequence"/>
</dbReference>
<feature type="active site" evidence="12">
    <location>
        <position position="411"/>
    </location>
</feature>
<dbReference type="EMBL" id="PQVF01000001">
    <property type="protein sequence ID" value="POY39416.1"/>
    <property type="molecule type" value="Genomic_DNA"/>
</dbReference>
<keyword evidence="14" id="KW-0175">Coiled coil</keyword>
<comment type="catalytic activity">
    <reaction evidence="12">
        <text>2 a 1,2-diacyl-sn-glycero-3-phospho-(1'-sn-glycerol) = a cardiolipin + glycerol</text>
        <dbReference type="Rhea" id="RHEA:31451"/>
        <dbReference type="ChEBI" id="CHEBI:17754"/>
        <dbReference type="ChEBI" id="CHEBI:62237"/>
        <dbReference type="ChEBI" id="CHEBI:64716"/>
    </reaction>
</comment>
<evidence type="ECO:0000256" key="12">
    <source>
        <dbReference type="HAMAP-Rule" id="MF_01916"/>
    </source>
</evidence>
<dbReference type="PANTHER" id="PTHR21248:SF22">
    <property type="entry name" value="PHOSPHOLIPASE D"/>
    <property type="match status" value="1"/>
</dbReference>
<dbReference type="EC" id="2.7.8.-" evidence="12 13"/>
<keyword evidence="6" id="KW-0677">Repeat</keyword>
<feature type="transmembrane region" description="Helical" evidence="12">
    <location>
        <begin position="46"/>
        <end position="66"/>
    </location>
</feature>
<evidence type="ECO:0000313" key="16">
    <source>
        <dbReference type="EMBL" id="POY39416.1"/>
    </source>
</evidence>
<dbReference type="PANTHER" id="PTHR21248">
    <property type="entry name" value="CARDIOLIPIN SYNTHASE"/>
    <property type="match status" value="1"/>
</dbReference>
<evidence type="ECO:0000256" key="7">
    <source>
        <dbReference type="ARBA" id="ARBA00022989"/>
    </source>
</evidence>
<proteinExistence type="inferred from homology"/>
<keyword evidence="7 12" id="KW-1133">Transmembrane helix</keyword>
<comment type="caution">
    <text evidence="16">The sequence shown here is derived from an EMBL/GenBank/DDBJ whole genome shotgun (WGS) entry which is preliminary data.</text>
</comment>
<reference evidence="16 17" key="1">
    <citation type="submission" date="2018-01" db="EMBL/GenBank/DDBJ databases">
        <authorList>
            <person name="Gaut B.S."/>
            <person name="Morton B.R."/>
            <person name="Clegg M.T."/>
            <person name="Duvall M.R."/>
        </authorList>
    </citation>
    <scope>NUCLEOTIDE SEQUENCE [LARGE SCALE GENOMIC DNA]</scope>
    <source>
        <strain evidence="16 17">HR-AV</strain>
    </source>
</reference>
<feature type="active site" evidence="12">
    <location>
        <position position="240"/>
    </location>
</feature>
<dbReference type="Gene3D" id="3.30.870.10">
    <property type="entry name" value="Endonuclease Chain A"/>
    <property type="match status" value="2"/>
</dbReference>
<comment type="function">
    <text evidence="12">Catalyzes the reversible phosphatidyl group transfer from one phosphatidylglycerol molecule to another to form cardiolipin (CL) (diphosphatidylglycerol) and glycerol.</text>
</comment>
<dbReference type="CDD" id="cd09112">
    <property type="entry name" value="PLDc_CLS_2"/>
    <property type="match status" value="1"/>
</dbReference>
<feature type="active site" evidence="12">
    <location>
        <position position="413"/>
    </location>
</feature>
<dbReference type="NCBIfam" id="TIGR04265">
    <property type="entry name" value="bac_cardiolipin"/>
    <property type="match status" value="1"/>
</dbReference>
<evidence type="ECO:0000256" key="1">
    <source>
        <dbReference type="ARBA" id="ARBA00004651"/>
    </source>
</evidence>
<evidence type="ECO:0000256" key="3">
    <source>
        <dbReference type="ARBA" id="ARBA00022516"/>
    </source>
</evidence>
<dbReference type="GO" id="GO:0008808">
    <property type="term" value="F:cardiolipin synthase activity"/>
    <property type="evidence" value="ECO:0007669"/>
    <property type="project" value="UniProtKB-UniRule"/>
</dbReference>
<comment type="similarity">
    <text evidence="12">Belongs to the phospholipase D family. Cardiolipin synthase subfamily.</text>
</comment>
<dbReference type="InterPro" id="IPR030874">
    <property type="entry name" value="Cardiolipin_synth_Firmi"/>
</dbReference>
<evidence type="ECO:0000256" key="5">
    <source>
        <dbReference type="ARBA" id="ARBA00022692"/>
    </source>
</evidence>
<dbReference type="HAMAP" id="MF_01916">
    <property type="entry name" value="Cardiolipin_synth_Cls"/>
    <property type="match status" value="1"/>
</dbReference>
<dbReference type="InterPro" id="IPR001736">
    <property type="entry name" value="PLipase_D/transphosphatidylase"/>
</dbReference>
<feature type="domain" description="PLD phosphodiesterase" evidence="15">
    <location>
        <begin position="228"/>
        <end position="255"/>
    </location>
</feature>
<evidence type="ECO:0000313" key="17">
    <source>
        <dbReference type="Proteomes" id="UP000236893"/>
    </source>
</evidence>
<dbReference type="GO" id="GO:0005886">
    <property type="term" value="C:plasma membrane"/>
    <property type="evidence" value="ECO:0007669"/>
    <property type="project" value="UniProtKB-SubCell"/>
</dbReference>
<keyword evidence="11 12" id="KW-1208">Phospholipid metabolism</keyword>
<dbReference type="Pfam" id="PF13091">
    <property type="entry name" value="PLDc_2"/>
    <property type="match status" value="2"/>
</dbReference>
<organism evidence="16 17">
    <name type="scientific">Solitalea longa</name>
    <dbReference type="NCBI Taxonomy" id="2079460"/>
    <lineage>
        <taxon>Bacteria</taxon>
        <taxon>Pseudomonadati</taxon>
        <taxon>Bacteroidota</taxon>
        <taxon>Sphingobacteriia</taxon>
        <taxon>Sphingobacteriales</taxon>
        <taxon>Sphingobacteriaceae</taxon>
        <taxon>Solitalea</taxon>
    </lineage>
</organism>
<dbReference type="AlphaFoldDB" id="A0A2S5AA67"/>
<evidence type="ECO:0000256" key="6">
    <source>
        <dbReference type="ARBA" id="ARBA00022737"/>
    </source>
</evidence>
<dbReference type="RefSeq" id="WP_103787469.1">
    <property type="nucleotide sequence ID" value="NZ_PQVF01000001.1"/>
</dbReference>
<keyword evidence="3 12" id="KW-0444">Lipid biosynthesis</keyword>
<evidence type="ECO:0000256" key="9">
    <source>
        <dbReference type="ARBA" id="ARBA00023136"/>
    </source>
</evidence>
<dbReference type="SUPFAM" id="SSF56024">
    <property type="entry name" value="Phospholipase D/nuclease"/>
    <property type="match status" value="2"/>
</dbReference>
<dbReference type="Pfam" id="PF13396">
    <property type="entry name" value="PLDc_N"/>
    <property type="match status" value="1"/>
</dbReference>
<dbReference type="PROSITE" id="PS50035">
    <property type="entry name" value="PLD"/>
    <property type="match status" value="2"/>
</dbReference>
<gene>
    <name evidence="16" type="primary">cls</name>
    <name evidence="16" type="ORF">C3K47_02390</name>
</gene>
<protein>
    <recommendedName>
        <fullName evidence="12 13">Cardiolipin synthase</fullName>
        <shortName evidence="12">CL synthase</shortName>
        <ecNumber evidence="12 13">2.7.8.-</ecNumber>
    </recommendedName>
</protein>
<keyword evidence="17" id="KW-1185">Reference proteome</keyword>
<evidence type="ECO:0000259" key="15">
    <source>
        <dbReference type="PROSITE" id="PS50035"/>
    </source>
</evidence>
<evidence type="ECO:0000256" key="8">
    <source>
        <dbReference type="ARBA" id="ARBA00023098"/>
    </source>
</evidence>
<dbReference type="OrthoDB" id="9762009at2"/>
<evidence type="ECO:0000256" key="4">
    <source>
        <dbReference type="ARBA" id="ARBA00022679"/>
    </source>
</evidence>
<keyword evidence="5 12" id="KW-0812">Transmembrane</keyword>
<evidence type="ECO:0000256" key="2">
    <source>
        <dbReference type="ARBA" id="ARBA00022475"/>
    </source>
</evidence>
<keyword evidence="10 12" id="KW-0594">Phospholipid biosynthesis</keyword>
<dbReference type="CDD" id="cd09110">
    <property type="entry name" value="PLDc_CLS_1"/>
    <property type="match status" value="1"/>
</dbReference>
<feature type="domain" description="PLD phosphodiesterase" evidence="15">
    <location>
        <begin position="406"/>
        <end position="433"/>
    </location>
</feature>
<dbReference type="InterPro" id="IPR022924">
    <property type="entry name" value="Cardiolipin_synthase"/>
</dbReference>
<feature type="coiled-coil region" evidence="14">
    <location>
        <begin position="95"/>
        <end position="122"/>
    </location>
</feature>
<dbReference type="SMART" id="SM00155">
    <property type="entry name" value="PLDc"/>
    <property type="match status" value="2"/>
</dbReference>
<comment type="subcellular location">
    <subcellularLocation>
        <location evidence="1 12">Cell membrane</location>
        <topology evidence="1 12">Multi-pass membrane protein</topology>
    </subcellularLocation>
</comment>
<feature type="transmembrane region" description="Helical" evidence="12">
    <location>
        <begin position="12"/>
        <end position="34"/>
    </location>
</feature>
<evidence type="ECO:0000256" key="11">
    <source>
        <dbReference type="ARBA" id="ARBA00023264"/>
    </source>
</evidence>
<keyword evidence="9 12" id="KW-0472">Membrane</keyword>
<sequence length="493" mass="57291">MHLSNLFTETWHQIPFTTLLLALGYIIAFFFSVIIISENRSPSKTIAYLLIFFLLPGIGILIYYAFGENYRKKKLYRLKAHEDEKLQRRINNYVYKLSEDNLLEYSEKLKDYERLIRLLTYEGRLPLTDNNKITLLINGEEKFPSLFDALENARHHIHLEYYIIEEGLVVDQLFEILIRKVQEGVLVRLIYDDFGCSLSKKFLRRVKEAGIQAVPFYKINIPLFSNRQNYRDHRKIVVVDGLVGFVGGINLSDKYVNVGIENELFWRDTHLKIEGEAVRSLQLFFALNWSFCCEEELFFQHEYFPDVKAVGDQMAQIAVSGPDSDQANIMLSYLSAINNAKKSIYITSPYFIPNESIVNALKNAALSKLDVRLLVPGRSDSKFVGAASQSYYEELLECGVRIFRYRKGFVHAKTMVVDDLISMVGTANMDIRSFELNFEVNAIVFDEAINQQLKQAFLNDLAESREISPAYWLKRRWFKHFFESLCRLLSPIL</sequence>
<keyword evidence="2 12" id="KW-1003">Cell membrane</keyword>
<accession>A0A2S5AA67</accession>
<name>A0A2S5AA67_9SPHI</name>
<dbReference type="InterPro" id="IPR027379">
    <property type="entry name" value="CLS_N"/>
</dbReference>
<feature type="active site" evidence="12">
    <location>
        <position position="233"/>
    </location>
</feature>
<evidence type="ECO:0000256" key="14">
    <source>
        <dbReference type="SAM" id="Coils"/>
    </source>
</evidence>
<evidence type="ECO:0000256" key="13">
    <source>
        <dbReference type="NCBIfam" id="TIGR04265"/>
    </source>
</evidence>
<evidence type="ECO:0000256" key="10">
    <source>
        <dbReference type="ARBA" id="ARBA00023209"/>
    </source>
</evidence>
<dbReference type="InterPro" id="IPR025202">
    <property type="entry name" value="PLD-like_dom"/>
</dbReference>
<feature type="active site" evidence="12">
    <location>
        <position position="235"/>
    </location>
</feature>